<gene>
    <name evidence="2" type="ORF">L486_03694</name>
</gene>
<name>A0A1B9IUH9_9TREE</name>
<evidence type="ECO:0000256" key="1">
    <source>
        <dbReference type="SAM" id="MobiDB-lite"/>
    </source>
</evidence>
<sequence length="236" mass="26386">MTNTSNHSTHPLHDLSQTIHATLLSPPAQFLLVSSVNEDHWCICLFNTTKSVSRVWTIERPLRQIADDEEKENIEEAIQQGLLHVDCGSKRQVDFTTLSTIDLHILIQPNPLILELKEGDINDHISKLMNATYKLLSRPEGKSKQNGNTADSDVEVKELNLQLSHRDAEIANLNSRLSSLKATVVRATASDVNKKKVQQSPQKQKPLPGASQLQPNQKRRKVVEDEFAGSSSDEDD</sequence>
<feature type="compositionally biased region" description="Low complexity" evidence="1">
    <location>
        <begin position="198"/>
        <end position="208"/>
    </location>
</feature>
<evidence type="ECO:0000313" key="3">
    <source>
        <dbReference type="Proteomes" id="UP000092583"/>
    </source>
</evidence>
<dbReference type="Proteomes" id="UP000092583">
    <property type="component" value="Unassembled WGS sequence"/>
</dbReference>
<evidence type="ECO:0000313" key="2">
    <source>
        <dbReference type="EMBL" id="OCF59192.1"/>
    </source>
</evidence>
<reference evidence="2 3" key="1">
    <citation type="submission" date="2013-07" db="EMBL/GenBank/DDBJ databases">
        <title>The Genome Sequence of Kwoniella mangroviensis CBS10435.</title>
        <authorList>
            <consortium name="The Broad Institute Genome Sequencing Platform"/>
            <person name="Cuomo C."/>
            <person name="Litvintseva A."/>
            <person name="Chen Y."/>
            <person name="Heitman J."/>
            <person name="Sun S."/>
            <person name="Springer D."/>
            <person name="Dromer F."/>
            <person name="Young S.K."/>
            <person name="Zeng Q."/>
            <person name="Gargeya S."/>
            <person name="Fitzgerald M."/>
            <person name="Abouelleil A."/>
            <person name="Alvarado L."/>
            <person name="Berlin A.M."/>
            <person name="Chapman S.B."/>
            <person name="Dewar J."/>
            <person name="Goldberg J."/>
            <person name="Griggs A."/>
            <person name="Gujja S."/>
            <person name="Hansen M."/>
            <person name="Howarth C."/>
            <person name="Imamovic A."/>
            <person name="Larimer J."/>
            <person name="McCowan C."/>
            <person name="Murphy C."/>
            <person name="Pearson M."/>
            <person name="Priest M."/>
            <person name="Roberts A."/>
            <person name="Saif S."/>
            <person name="Shea T."/>
            <person name="Sykes S."/>
            <person name="Wortman J."/>
            <person name="Nusbaum C."/>
            <person name="Birren B."/>
        </authorList>
    </citation>
    <scope>NUCLEOTIDE SEQUENCE [LARGE SCALE GENOMIC DNA]</scope>
    <source>
        <strain evidence="2 3">CBS 10435</strain>
    </source>
</reference>
<dbReference type="EMBL" id="KI669461">
    <property type="protein sequence ID" value="OCF59192.1"/>
    <property type="molecule type" value="Genomic_DNA"/>
</dbReference>
<proteinExistence type="predicted"/>
<accession>A0A1B9IUH9</accession>
<reference evidence="3" key="2">
    <citation type="submission" date="2013-12" db="EMBL/GenBank/DDBJ databases">
        <title>Evolution of pathogenesis and genome organization in the Tremellales.</title>
        <authorList>
            <person name="Cuomo C."/>
            <person name="Litvintseva A."/>
            <person name="Heitman J."/>
            <person name="Chen Y."/>
            <person name="Sun S."/>
            <person name="Springer D."/>
            <person name="Dromer F."/>
            <person name="Young S."/>
            <person name="Zeng Q."/>
            <person name="Chapman S."/>
            <person name="Gujja S."/>
            <person name="Saif S."/>
            <person name="Birren B."/>
        </authorList>
    </citation>
    <scope>NUCLEOTIDE SEQUENCE [LARGE SCALE GENOMIC DNA]</scope>
    <source>
        <strain evidence="3">CBS 10435</strain>
    </source>
</reference>
<feature type="region of interest" description="Disordered" evidence="1">
    <location>
        <begin position="190"/>
        <end position="236"/>
    </location>
</feature>
<keyword evidence="3" id="KW-1185">Reference proteome</keyword>
<protein>
    <submittedName>
        <fullName evidence="2">Uncharacterized protein</fullName>
    </submittedName>
</protein>
<dbReference type="AlphaFoldDB" id="A0A1B9IUH9"/>
<dbReference type="OrthoDB" id="2563251at2759"/>
<organism evidence="2 3">
    <name type="scientific">Kwoniella mangroviensis CBS 10435</name>
    <dbReference type="NCBI Taxonomy" id="1331196"/>
    <lineage>
        <taxon>Eukaryota</taxon>
        <taxon>Fungi</taxon>
        <taxon>Dikarya</taxon>
        <taxon>Basidiomycota</taxon>
        <taxon>Agaricomycotina</taxon>
        <taxon>Tremellomycetes</taxon>
        <taxon>Tremellales</taxon>
        <taxon>Cryptococcaceae</taxon>
        <taxon>Kwoniella</taxon>
    </lineage>
</organism>